<dbReference type="InterPro" id="IPR003593">
    <property type="entry name" value="AAA+_ATPase"/>
</dbReference>
<dbReference type="GO" id="GO:0006635">
    <property type="term" value="P:fatty acid beta-oxidation"/>
    <property type="evidence" value="ECO:0007669"/>
    <property type="project" value="EnsemblFungi"/>
</dbReference>
<comment type="similarity">
    <text evidence="1">Belongs to the ABC transporter superfamily. ABCD family. Peroxisomal fatty acyl CoA transporter (TC 3.A.1.203) subfamily.</text>
</comment>
<dbReference type="SUPFAM" id="SSF90123">
    <property type="entry name" value="ABC transporter transmembrane region"/>
    <property type="match status" value="1"/>
</dbReference>
<dbReference type="EMBL" id="KV453911">
    <property type="protein sequence ID" value="ODV80205.1"/>
    <property type="molecule type" value="Genomic_DNA"/>
</dbReference>
<name>A0A1E4SL10_9ASCO</name>
<dbReference type="InterPro" id="IPR011527">
    <property type="entry name" value="ABC1_TM_dom"/>
</dbReference>
<evidence type="ECO:0000313" key="12">
    <source>
        <dbReference type="Proteomes" id="UP000094285"/>
    </source>
</evidence>
<dbReference type="GO" id="GO:0043190">
    <property type="term" value="C:ATP-binding cassette (ABC) transporter complex"/>
    <property type="evidence" value="ECO:0007669"/>
    <property type="project" value="EnsemblFungi"/>
</dbReference>
<dbReference type="GO" id="GO:0007031">
    <property type="term" value="P:peroxisome organization"/>
    <property type="evidence" value="ECO:0007669"/>
    <property type="project" value="TreeGrafter"/>
</dbReference>
<dbReference type="GeneID" id="30983742"/>
<evidence type="ECO:0000256" key="9">
    <source>
        <dbReference type="SAM" id="Phobius"/>
    </source>
</evidence>
<dbReference type="PROSITE" id="PS50893">
    <property type="entry name" value="ABC_TRANSPORTER_2"/>
    <property type="match status" value="1"/>
</dbReference>
<organism evidence="11 12">
    <name type="scientific">Suhomyces tanzawaensis NRRL Y-17324</name>
    <dbReference type="NCBI Taxonomy" id="984487"/>
    <lineage>
        <taxon>Eukaryota</taxon>
        <taxon>Fungi</taxon>
        <taxon>Dikarya</taxon>
        <taxon>Ascomycota</taxon>
        <taxon>Saccharomycotina</taxon>
        <taxon>Pichiomycetes</taxon>
        <taxon>Debaryomycetaceae</taxon>
        <taxon>Suhomyces</taxon>
    </lineage>
</organism>
<feature type="transmembrane region" description="Helical" evidence="9">
    <location>
        <begin position="138"/>
        <end position="158"/>
    </location>
</feature>
<dbReference type="AlphaFoldDB" id="A0A1E4SL10"/>
<evidence type="ECO:0000256" key="6">
    <source>
        <dbReference type="ARBA" id="ARBA00022989"/>
    </source>
</evidence>
<dbReference type="GO" id="GO:0015910">
    <property type="term" value="P:long-chain fatty acid import into peroxisome"/>
    <property type="evidence" value="ECO:0007669"/>
    <property type="project" value="EnsemblFungi"/>
</dbReference>
<evidence type="ECO:0000259" key="10">
    <source>
        <dbReference type="PROSITE" id="PS50893"/>
    </source>
</evidence>
<dbReference type="OrthoDB" id="422637at2759"/>
<dbReference type="SMART" id="SM00382">
    <property type="entry name" value="AAA"/>
    <property type="match status" value="1"/>
</dbReference>
<keyword evidence="2" id="KW-0813">Transport</keyword>
<protein>
    <submittedName>
        <fullName evidence="11">Peroxisomal long-chain fatty acid import protein 1</fullName>
    </submittedName>
</protein>
<dbReference type="GO" id="GO:0005324">
    <property type="term" value="F:long-chain fatty acid transmembrane transporter activity"/>
    <property type="evidence" value="ECO:0007669"/>
    <property type="project" value="EnsemblFungi"/>
</dbReference>
<dbReference type="GO" id="GO:0015867">
    <property type="term" value="P:ATP transport"/>
    <property type="evidence" value="ECO:0007669"/>
    <property type="project" value="EnsemblFungi"/>
</dbReference>
<keyword evidence="7 9" id="KW-0472">Membrane</keyword>
<evidence type="ECO:0000256" key="1">
    <source>
        <dbReference type="ARBA" id="ARBA00008575"/>
    </source>
</evidence>
<feature type="region of interest" description="Disordered" evidence="8">
    <location>
        <begin position="43"/>
        <end position="70"/>
    </location>
</feature>
<evidence type="ECO:0000313" key="11">
    <source>
        <dbReference type="EMBL" id="ODV80205.1"/>
    </source>
</evidence>
<feature type="compositionally biased region" description="Basic and acidic residues" evidence="8">
    <location>
        <begin position="53"/>
        <end position="70"/>
    </location>
</feature>
<dbReference type="Proteomes" id="UP000094285">
    <property type="component" value="Unassembled WGS sequence"/>
</dbReference>
<dbReference type="PANTHER" id="PTHR11384:SF69">
    <property type="entry name" value="PEROXISOMAL LONG-CHAIN FATTY ACID IMPORT PROTEIN 1"/>
    <property type="match status" value="1"/>
</dbReference>
<dbReference type="InterPro" id="IPR027417">
    <property type="entry name" value="P-loop_NTPase"/>
</dbReference>
<dbReference type="GO" id="GO:0005778">
    <property type="term" value="C:peroxisomal membrane"/>
    <property type="evidence" value="ECO:0007669"/>
    <property type="project" value="EnsemblFungi"/>
</dbReference>
<dbReference type="RefSeq" id="XP_020065327.1">
    <property type="nucleotide sequence ID" value="XM_020209606.1"/>
</dbReference>
<evidence type="ECO:0000256" key="2">
    <source>
        <dbReference type="ARBA" id="ARBA00022448"/>
    </source>
</evidence>
<keyword evidence="4" id="KW-0547">Nucleotide-binding</keyword>
<dbReference type="GO" id="GO:0140359">
    <property type="term" value="F:ABC-type transporter activity"/>
    <property type="evidence" value="ECO:0007669"/>
    <property type="project" value="InterPro"/>
</dbReference>
<evidence type="ECO:0000256" key="3">
    <source>
        <dbReference type="ARBA" id="ARBA00022692"/>
    </source>
</evidence>
<dbReference type="Gene3D" id="1.20.1560.10">
    <property type="entry name" value="ABC transporter type 1, transmembrane domain"/>
    <property type="match status" value="1"/>
</dbReference>
<evidence type="ECO:0000256" key="4">
    <source>
        <dbReference type="ARBA" id="ARBA00022741"/>
    </source>
</evidence>
<dbReference type="Gene3D" id="3.40.50.300">
    <property type="entry name" value="P-loop containing nucleotide triphosphate hydrolases"/>
    <property type="match status" value="1"/>
</dbReference>
<sequence length="688" mass="77618">MSKPSGPSTLALSLLRVYKSNRSLFLNASYIILLTAAFSKATHTESPSGSKKGSKDAKDPKDAKDIDTSKAKTRMSRESFISLMKVTLPLVANSASWYLASHLVLLVIRAYITIKVASLDGKLVGALVSKRLRRFSRLLLYWMLIGFPAALVNGLLAWTRHRLSRSIRKNLNDGIMEDYLPDNLDANYYSLIHLSGNKIKDPNQRITTDISRLANALSNLPGQLLKPTLDLLLCAQELSKSGVGNGEGTLALGLLAHFSTMILRLFSPPFAKLASEKANLEGQLRSSHSKIVSNNEEIALLRGHNKELDYIDYCYYNLERFLKNEFWKKAVHEIAQTFIVKYLWGAAGLVLCSAPVFILKYMGEEPNPDHAGDFITNRRLLMSASDSLDRLIYSRRYILQVVGHAARVSDFKDILDGLKNRSTTSKNVKINNDEINFKHVRLTTPADVTLIEDLNFSISSGDHLLIAGPNGSGKSSLFRILGGLWPCKYGEISIPNSKNVFYLPQRAYLCQGSLKEQIIYPHSIKQYEAQDKKDNDLKEILKILKLEDYSDSLELVKNWDEELSTGAQQRLAMARLFYHQPKFAVLDECTSAVSPDMEQFMYEHAQSLGITVLSVAHRSALWHFHKYLLKFDGKGGYFFGKLDADRRLKFEQERLSLEKNLRDLPNLKERLSELQKVSNAQHKKHTKS</sequence>
<dbReference type="GO" id="GO:0042760">
    <property type="term" value="P:very long-chain fatty acid catabolic process"/>
    <property type="evidence" value="ECO:0007669"/>
    <property type="project" value="EnsemblFungi"/>
</dbReference>
<dbReference type="GO" id="GO:0015916">
    <property type="term" value="P:fatty-acyl-CoA transport"/>
    <property type="evidence" value="ECO:0007669"/>
    <property type="project" value="EnsemblFungi"/>
</dbReference>
<dbReference type="PANTHER" id="PTHR11384">
    <property type="entry name" value="ATP-BINDING CASSETTE, SUB-FAMILY D MEMBER"/>
    <property type="match status" value="1"/>
</dbReference>
<dbReference type="Pfam" id="PF06472">
    <property type="entry name" value="ABC_membrane_2"/>
    <property type="match status" value="1"/>
</dbReference>
<feature type="transmembrane region" description="Helical" evidence="9">
    <location>
        <begin position="95"/>
        <end position="117"/>
    </location>
</feature>
<dbReference type="STRING" id="984487.A0A1E4SL10"/>
<evidence type="ECO:0000256" key="7">
    <source>
        <dbReference type="ARBA" id="ARBA00023136"/>
    </source>
</evidence>
<dbReference type="Pfam" id="PF00005">
    <property type="entry name" value="ABC_tran"/>
    <property type="match status" value="1"/>
</dbReference>
<proteinExistence type="inferred from homology"/>
<dbReference type="CDD" id="cd03223">
    <property type="entry name" value="ABCD_peroxisomal_ALDP"/>
    <property type="match status" value="1"/>
</dbReference>
<keyword evidence="12" id="KW-1185">Reference proteome</keyword>
<accession>A0A1E4SL10</accession>
<dbReference type="GO" id="GO:0042758">
    <property type="term" value="P:long-chain fatty acid catabolic process"/>
    <property type="evidence" value="ECO:0007669"/>
    <property type="project" value="EnsemblFungi"/>
</dbReference>
<dbReference type="SUPFAM" id="SSF52540">
    <property type="entry name" value="P-loop containing nucleoside triphosphate hydrolases"/>
    <property type="match status" value="1"/>
</dbReference>
<keyword evidence="3 9" id="KW-0812">Transmembrane</keyword>
<gene>
    <name evidence="11" type="ORF">CANTADRAFT_48607</name>
</gene>
<dbReference type="GO" id="GO:0016887">
    <property type="term" value="F:ATP hydrolysis activity"/>
    <property type="evidence" value="ECO:0007669"/>
    <property type="project" value="InterPro"/>
</dbReference>
<dbReference type="InterPro" id="IPR050835">
    <property type="entry name" value="ABC_transporter_sub-D"/>
</dbReference>
<keyword evidence="5" id="KW-0067">ATP-binding</keyword>
<dbReference type="InterPro" id="IPR036640">
    <property type="entry name" value="ABC1_TM_sf"/>
</dbReference>
<evidence type="ECO:0000256" key="5">
    <source>
        <dbReference type="ARBA" id="ARBA00022840"/>
    </source>
</evidence>
<reference evidence="12" key="1">
    <citation type="submission" date="2016-05" db="EMBL/GenBank/DDBJ databases">
        <title>Comparative genomics of biotechnologically important yeasts.</title>
        <authorList>
            <consortium name="DOE Joint Genome Institute"/>
            <person name="Riley R."/>
            <person name="Haridas S."/>
            <person name="Wolfe K.H."/>
            <person name="Lopes M.R."/>
            <person name="Hittinger C.T."/>
            <person name="Goker M."/>
            <person name="Salamov A."/>
            <person name="Wisecaver J."/>
            <person name="Long T.M."/>
            <person name="Aerts A.L."/>
            <person name="Barry K."/>
            <person name="Choi C."/>
            <person name="Clum A."/>
            <person name="Coughlan A.Y."/>
            <person name="Deshpande S."/>
            <person name="Douglass A.P."/>
            <person name="Hanson S.J."/>
            <person name="Klenk H.-P."/>
            <person name="Labutti K."/>
            <person name="Lapidus A."/>
            <person name="Lindquist E."/>
            <person name="Lipzen A."/>
            <person name="Meier-Kolthoff J.P."/>
            <person name="Ohm R.A."/>
            <person name="Otillar R.P."/>
            <person name="Pangilinan J."/>
            <person name="Peng Y."/>
            <person name="Rokas A."/>
            <person name="Rosa C.A."/>
            <person name="Scheuner C."/>
            <person name="Sibirny A.A."/>
            <person name="Slot J.C."/>
            <person name="Stielow J.B."/>
            <person name="Sun H."/>
            <person name="Kurtzman C.P."/>
            <person name="Blackwell M."/>
            <person name="Grigoriev I.V."/>
            <person name="Jeffries T.W."/>
        </authorList>
    </citation>
    <scope>NUCLEOTIDE SEQUENCE [LARGE SCALE GENOMIC DNA]</scope>
    <source>
        <strain evidence="12">NRRL Y-17324</strain>
    </source>
</reference>
<feature type="domain" description="ABC transporter" evidence="10">
    <location>
        <begin position="435"/>
        <end position="658"/>
    </location>
</feature>
<dbReference type="InterPro" id="IPR003439">
    <property type="entry name" value="ABC_transporter-like_ATP-bd"/>
</dbReference>
<dbReference type="GO" id="GO:0005524">
    <property type="term" value="F:ATP binding"/>
    <property type="evidence" value="ECO:0007669"/>
    <property type="project" value="UniProtKB-KW"/>
</dbReference>
<evidence type="ECO:0000256" key="8">
    <source>
        <dbReference type="SAM" id="MobiDB-lite"/>
    </source>
</evidence>
<keyword evidence="6 9" id="KW-1133">Transmembrane helix</keyword>